<protein>
    <recommendedName>
        <fullName evidence="4">Phosphatidylglycerol/phosphatidylinositol transfer protein</fullName>
    </recommendedName>
</protein>
<comment type="caution">
    <text evidence="2">The sequence shown here is derived from an EMBL/GenBank/DDBJ whole genome shotgun (WGS) entry which is preliminary data.</text>
</comment>
<feature type="signal peptide" evidence="1">
    <location>
        <begin position="1"/>
        <end position="19"/>
    </location>
</feature>
<dbReference type="EMBL" id="MU151383">
    <property type="protein sequence ID" value="KAF9444344.1"/>
    <property type="molecule type" value="Genomic_DNA"/>
</dbReference>
<keyword evidence="1" id="KW-0732">Signal</keyword>
<evidence type="ECO:0000256" key="1">
    <source>
        <dbReference type="SAM" id="SignalP"/>
    </source>
</evidence>
<reference evidence="2" key="1">
    <citation type="submission" date="2020-11" db="EMBL/GenBank/DDBJ databases">
        <authorList>
            <consortium name="DOE Joint Genome Institute"/>
            <person name="Ahrendt S."/>
            <person name="Riley R."/>
            <person name="Andreopoulos W."/>
            <person name="Labutti K."/>
            <person name="Pangilinan J."/>
            <person name="Ruiz-Duenas F.J."/>
            <person name="Barrasa J.M."/>
            <person name="Sanchez-Garcia M."/>
            <person name="Camarero S."/>
            <person name="Miyauchi S."/>
            <person name="Serrano A."/>
            <person name="Linde D."/>
            <person name="Babiker R."/>
            <person name="Drula E."/>
            <person name="Ayuso-Fernandez I."/>
            <person name="Pacheco R."/>
            <person name="Padilla G."/>
            <person name="Ferreira P."/>
            <person name="Barriuso J."/>
            <person name="Kellner H."/>
            <person name="Castanera R."/>
            <person name="Alfaro M."/>
            <person name="Ramirez L."/>
            <person name="Pisabarro A.G."/>
            <person name="Kuo A."/>
            <person name="Tritt A."/>
            <person name="Lipzen A."/>
            <person name="He G."/>
            <person name="Yan M."/>
            <person name="Ng V."/>
            <person name="Cullen D."/>
            <person name="Martin F."/>
            <person name="Rosso M.-N."/>
            <person name="Henrissat B."/>
            <person name="Hibbett D."/>
            <person name="Martinez A.T."/>
            <person name="Grigoriev I.V."/>
        </authorList>
    </citation>
    <scope>NUCLEOTIDE SEQUENCE</scope>
    <source>
        <strain evidence="2">MF-IS2</strain>
    </source>
</reference>
<dbReference type="Pfam" id="PF19271">
    <property type="entry name" value="Nis1"/>
    <property type="match status" value="1"/>
</dbReference>
<evidence type="ECO:0000313" key="2">
    <source>
        <dbReference type="EMBL" id="KAF9444344.1"/>
    </source>
</evidence>
<sequence>MKFTSALLPILALITTATAQRSYIRNPTNGTSVAKGTPVVVQLVRPNSIQGSTEVGIALSFQSCPSSPCPPAEQQLGSILFVGQYNPQLHEIPGNPYQNFTVTIPDFDFGPGRAEIISTRFHLIGAGPSPVLETNVVEVNLTN</sequence>
<evidence type="ECO:0008006" key="4">
    <source>
        <dbReference type="Google" id="ProtNLM"/>
    </source>
</evidence>
<proteinExistence type="predicted"/>
<dbReference type="Proteomes" id="UP000807342">
    <property type="component" value="Unassembled WGS sequence"/>
</dbReference>
<feature type="chain" id="PRO_5040147074" description="Phosphatidylglycerol/phosphatidylinositol transfer protein" evidence="1">
    <location>
        <begin position="20"/>
        <end position="143"/>
    </location>
</feature>
<dbReference type="OrthoDB" id="2841294at2759"/>
<keyword evidence="3" id="KW-1185">Reference proteome</keyword>
<dbReference type="InterPro" id="IPR045469">
    <property type="entry name" value="Nis1"/>
</dbReference>
<organism evidence="2 3">
    <name type="scientific">Macrolepiota fuliginosa MF-IS2</name>
    <dbReference type="NCBI Taxonomy" id="1400762"/>
    <lineage>
        <taxon>Eukaryota</taxon>
        <taxon>Fungi</taxon>
        <taxon>Dikarya</taxon>
        <taxon>Basidiomycota</taxon>
        <taxon>Agaricomycotina</taxon>
        <taxon>Agaricomycetes</taxon>
        <taxon>Agaricomycetidae</taxon>
        <taxon>Agaricales</taxon>
        <taxon>Agaricineae</taxon>
        <taxon>Agaricaceae</taxon>
        <taxon>Macrolepiota</taxon>
    </lineage>
</organism>
<evidence type="ECO:0000313" key="3">
    <source>
        <dbReference type="Proteomes" id="UP000807342"/>
    </source>
</evidence>
<name>A0A9P5X634_9AGAR</name>
<gene>
    <name evidence="2" type="ORF">P691DRAFT_348922</name>
</gene>
<dbReference type="AlphaFoldDB" id="A0A9P5X634"/>
<accession>A0A9P5X634</accession>